<feature type="compositionally biased region" description="Basic and acidic residues" evidence="1">
    <location>
        <begin position="19"/>
        <end position="29"/>
    </location>
</feature>
<feature type="compositionally biased region" description="Polar residues" evidence="1">
    <location>
        <begin position="1"/>
        <end position="12"/>
    </location>
</feature>
<dbReference type="AlphaFoldDB" id="A0AAN9KHT8"/>
<dbReference type="Proteomes" id="UP001359559">
    <property type="component" value="Unassembled WGS sequence"/>
</dbReference>
<proteinExistence type="predicted"/>
<evidence type="ECO:0000313" key="3">
    <source>
        <dbReference type="Proteomes" id="UP001359559"/>
    </source>
</evidence>
<evidence type="ECO:0000256" key="1">
    <source>
        <dbReference type="SAM" id="MobiDB-lite"/>
    </source>
</evidence>
<reference evidence="2 3" key="1">
    <citation type="submission" date="2024-01" db="EMBL/GenBank/DDBJ databases">
        <title>The genomes of 5 underutilized Papilionoideae crops provide insights into root nodulation and disease resistance.</title>
        <authorList>
            <person name="Yuan L."/>
        </authorList>
    </citation>
    <scope>NUCLEOTIDE SEQUENCE [LARGE SCALE GENOMIC DNA]</scope>
    <source>
        <strain evidence="2">LY-2023</strain>
        <tissue evidence="2">Leaf</tissue>
    </source>
</reference>
<gene>
    <name evidence="2" type="ORF">RJT34_00312</name>
</gene>
<keyword evidence="3" id="KW-1185">Reference proteome</keyword>
<dbReference type="EMBL" id="JAYKXN010000001">
    <property type="protein sequence ID" value="KAK7316676.1"/>
    <property type="molecule type" value="Genomic_DNA"/>
</dbReference>
<protein>
    <submittedName>
        <fullName evidence="2">Uncharacterized protein</fullName>
    </submittedName>
</protein>
<comment type="caution">
    <text evidence="2">The sequence shown here is derived from an EMBL/GenBank/DDBJ whole genome shotgun (WGS) entry which is preliminary data.</text>
</comment>
<feature type="region of interest" description="Disordered" evidence="1">
    <location>
        <begin position="1"/>
        <end position="29"/>
    </location>
</feature>
<sequence>MPNETMDSNKINQQKKKRTREESKKDRKQHNEFAPLFSVFDFESLAVFVQVSVTAKWRISLKNIIIYCRILLPPIEKCADFQVICRVKNVP</sequence>
<organism evidence="2 3">
    <name type="scientific">Clitoria ternatea</name>
    <name type="common">Butterfly pea</name>
    <dbReference type="NCBI Taxonomy" id="43366"/>
    <lineage>
        <taxon>Eukaryota</taxon>
        <taxon>Viridiplantae</taxon>
        <taxon>Streptophyta</taxon>
        <taxon>Embryophyta</taxon>
        <taxon>Tracheophyta</taxon>
        <taxon>Spermatophyta</taxon>
        <taxon>Magnoliopsida</taxon>
        <taxon>eudicotyledons</taxon>
        <taxon>Gunneridae</taxon>
        <taxon>Pentapetalae</taxon>
        <taxon>rosids</taxon>
        <taxon>fabids</taxon>
        <taxon>Fabales</taxon>
        <taxon>Fabaceae</taxon>
        <taxon>Papilionoideae</taxon>
        <taxon>50 kb inversion clade</taxon>
        <taxon>NPAAA clade</taxon>
        <taxon>indigoferoid/millettioid clade</taxon>
        <taxon>Phaseoleae</taxon>
        <taxon>Clitoria</taxon>
    </lineage>
</organism>
<accession>A0AAN9KHT8</accession>
<evidence type="ECO:0000313" key="2">
    <source>
        <dbReference type="EMBL" id="KAK7316676.1"/>
    </source>
</evidence>
<name>A0AAN9KHT8_CLITE</name>